<dbReference type="Proteomes" id="UP000593567">
    <property type="component" value="Unassembled WGS sequence"/>
</dbReference>
<organism evidence="5 6">
    <name type="scientific">Bugula neritina</name>
    <name type="common">Brown bryozoan</name>
    <name type="synonym">Sertularia neritina</name>
    <dbReference type="NCBI Taxonomy" id="10212"/>
    <lineage>
        <taxon>Eukaryota</taxon>
        <taxon>Metazoa</taxon>
        <taxon>Spiralia</taxon>
        <taxon>Lophotrochozoa</taxon>
        <taxon>Bryozoa</taxon>
        <taxon>Gymnolaemata</taxon>
        <taxon>Cheilostomatida</taxon>
        <taxon>Flustrina</taxon>
        <taxon>Buguloidea</taxon>
        <taxon>Bugulidae</taxon>
        <taxon>Bugula</taxon>
    </lineage>
</organism>
<dbReference type="InterPro" id="IPR027417">
    <property type="entry name" value="P-loop_NTPase"/>
</dbReference>
<dbReference type="EMBL" id="VXIV02002481">
    <property type="protein sequence ID" value="KAF6025240.1"/>
    <property type="molecule type" value="Genomic_DNA"/>
</dbReference>
<evidence type="ECO:0000256" key="3">
    <source>
        <dbReference type="SAM" id="MobiDB-lite"/>
    </source>
</evidence>
<proteinExistence type="inferred from homology"/>
<dbReference type="Gene3D" id="3.40.50.300">
    <property type="entry name" value="P-loop containing nucleotide triphosphate hydrolases"/>
    <property type="match status" value="1"/>
</dbReference>
<keyword evidence="6" id="KW-1185">Reference proteome</keyword>
<dbReference type="InterPro" id="IPR000863">
    <property type="entry name" value="Sulfotransferase_dom"/>
</dbReference>
<dbReference type="PANTHER" id="PTHR11783">
    <property type="entry name" value="SULFOTRANSFERASE SULT"/>
    <property type="match status" value="1"/>
</dbReference>
<feature type="compositionally biased region" description="Polar residues" evidence="3">
    <location>
        <begin position="29"/>
        <end position="42"/>
    </location>
</feature>
<dbReference type="Pfam" id="PF00685">
    <property type="entry name" value="Sulfotransfer_1"/>
    <property type="match status" value="1"/>
</dbReference>
<feature type="domain" description="Sulfotransferase" evidence="4">
    <location>
        <begin position="126"/>
        <end position="361"/>
    </location>
</feature>
<accession>A0A7J7JG88</accession>
<evidence type="ECO:0000259" key="4">
    <source>
        <dbReference type="Pfam" id="PF00685"/>
    </source>
</evidence>
<dbReference type="GO" id="GO:0008146">
    <property type="term" value="F:sulfotransferase activity"/>
    <property type="evidence" value="ECO:0007669"/>
    <property type="project" value="InterPro"/>
</dbReference>
<name>A0A7J7JG88_BUGNE</name>
<evidence type="ECO:0000313" key="5">
    <source>
        <dbReference type="EMBL" id="KAF6025240.1"/>
    </source>
</evidence>
<reference evidence="5" key="1">
    <citation type="submission" date="2020-06" db="EMBL/GenBank/DDBJ databases">
        <title>Draft genome of Bugula neritina, a colonial animal packing powerful symbionts and potential medicines.</title>
        <authorList>
            <person name="Rayko M."/>
        </authorList>
    </citation>
    <scope>NUCLEOTIDE SEQUENCE [LARGE SCALE GENOMIC DNA]</scope>
    <source>
        <strain evidence="5">Kwan_BN1</strain>
    </source>
</reference>
<protein>
    <submittedName>
        <fullName evidence="5">SULT6B1</fullName>
    </submittedName>
</protein>
<keyword evidence="2" id="KW-0808">Transferase</keyword>
<evidence type="ECO:0000256" key="2">
    <source>
        <dbReference type="ARBA" id="ARBA00022679"/>
    </source>
</evidence>
<comment type="caution">
    <text evidence="5">The sequence shown here is derived from an EMBL/GenBank/DDBJ whole genome shotgun (WGS) entry which is preliminary data.</text>
</comment>
<comment type="similarity">
    <text evidence="1">Belongs to the sulfotransferase 1 family.</text>
</comment>
<evidence type="ECO:0000313" key="6">
    <source>
        <dbReference type="Proteomes" id="UP000593567"/>
    </source>
</evidence>
<dbReference type="SUPFAM" id="SSF52540">
    <property type="entry name" value="P-loop containing nucleoside triphosphate hydrolases"/>
    <property type="match status" value="1"/>
</dbReference>
<dbReference type="AlphaFoldDB" id="A0A7J7JG88"/>
<feature type="compositionally biased region" description="Basic and acidic residues" evidence="3">
    <location>
        <begin position="47"/>
        <end position="63"/>
    </location>
</feature>
<evidence type="ECO:0000256" key="1">
    <source>
        <dbReference type="ARBA" id="ARBA00005771"/>
    </source>
</evidence>
<sequence>MSELKSSVIFGRRLVDFSSQKFQMGCAASDTSHSQTKTSSKPVANGVHKDKAEEPKTDGGKTEDERVAVFKQLLMEKLMSIANEPPMKPLQPVEGTERTILVPSIFNCQETLAELNDTGIPTNSNVVVTYLKSGTHWVWELMKMLKKKQAVADGIPKEMGHLEFFPPSVLRKINGSDMPVYATHFPLWCLPKSAYTNSQLVYVYRNPKDVCVSLFYHFQGMSEANPKDFPPLSFDQLFEMFMGPSEANLMGSWFDHVADYWDNHRTNTNVLCVMYEQLKKDPVTEIKRIDKHIGSGATDGLVQEVVDATAFKTLKKTKESSEQHIAFLFKGTMYRKGEVGDWKNYFSDEQSRRLDERLEQWQKERAEPVPLIFEL</sequence>
<gene>
    <name evidence="5" type="ORF">EB796_016450</name>
</gene>
<dbReference type="OrthoDB" id="6341251at2759"/>
<feature type="region of interest" description="Disordered" evidence="3">
    <location>
        <begin position="27"/>
        <end position="63"/>
    </location>
</feature>